<protein>
    <submittedName>
        <fullName evidence="11">Branched-chain amino acid ABC transporter permease</fullName>
    </submittedName>
</protein>
<feature type="transmembrane region" description="Helical" evidence="10">
    <location>
        <begin position="84"/>
        <end position="106"/>
    </location>
</feature>
<dbReference type="RefSeq" id="WP_432705340.1">
    <property type="nucleotide sequence ID" value="NZ_BSTX01000002.1"/>
</dbReference>
<comment type="caution">
    <text evidence="11">The sequence shown here is derived from an EMBL/GenBank/DDBJ whole genome shotgun (WGS) entry which is preliminary data.</text>
</comment>
<dbReference type="GO" id="GO:0015188">
    <property type="term" value="F:L-isoleucine transmembrane transporter activity"/>
    <property type="evidence" value="ECO:0007669"/>
    <property type="project" value="TreeGrafter"/>
</dbReference>
<proteinExistence type="inferred from homology"/>
<evidence type="ECO:0000256" key="10">
    <source>
        <dbReference type="SAM" id="Phobius"/>
    </source>
</evidence>
<keyword evidence="3" id="KW-1003">Cell membrane</keyword>
<dbReference type="CDD" id="cd06582">
    <property type="entry name" value="TM_PBP1_LivH_like"/>
    <property type="match status" value="1"/>
</dbReference>
<dbReference type="EMBL" id="BSTX01000002">
    <property type="protein sequence ID" value="GLZ78980.1"/>
    <property type="molecule type" value="Genomic_DNA"/>
</dbReference>
<dbReference type="InterPro" id="IPR052157">
    <property type="entry name" value="BCAA_transport_permease"/>
</dbReference>
<evidence type="ECO:0000256" key="7">
    <source>
        <dbReference type="ARBA" id="ARBA00022989"/>
    </source>
</evidence>
<evidence type="ECO:0000256" key="3">
    <source>
        <dbReference type="ARBA" id="ARBA00022475"/>
    </source>
</evidence>
<feature type="transmembrane region" description="Helical" evidence="10">
    <location>
        <begin position="224"/>
        <end position="244"/>
    </location>
</feature>
<feature type="transmembrane region" description="Helical" evidence="10">
    <location>
        <begin position="250"/>
        <end position="271"/>
    </location>
</feature>
<feature type="transmembrane region" description="Helical" evidence="10">
    <location>
        <begin position="176"/>
        <end position="195"/>
    </location>
</feature>
<keyword evidence="7 10" id="KW-1133">Transmembrane helix</keyword>
<keyword evidence="12" id="KW-1185">Reference proteome</keyword>
<dbReference type="GO" id="GO:0042941">
    <property type="term" value="P:D-alanine transmembrane transport"/>
    <property type="evidence" value="ECO:0007669"/>
    <property type="project" value="TreeGrafter"/>
</dbReference>
<feature type="transmembrane region" description="Helical" evidence="10">
    <location>
        <begin position="53"/>
        <end position="72"/>
    </location>
</feature>
<dbReference type="GO" id="GO:0005886">
    <property type="term" value="C:plasma membrane"/>
    <property type="evidence" value="ECO:0007669"/>
    <property type="project" value="UniProtKB-SubCell"/>
</dbReference>
<accession>A0A9W6WBR2</accession>
<keyword evidence="2" id="KW-0813">Transport</keyword>
<evidence type="ECO:0000256" key="6">
    <source>
        <dbReference type="ARBA" id="ARBA00022970"/>
    </source>
</evidence>
<name>A0A9W6WBR2_9ACTN</name>
<feature type="transmembrane region" description="Helical" evidence="10">
    <location>
        <begin position="118"/>
        <end position="139"/>
    </location>
</feature>
<dbReference type="PANTHER" id="PTHR11795:SF371">
    <property type="entry name" value="HIGH-AFFINITY BRANCHED-CHAIN AMINO ACID TRANSPORT SYSTEM PERMEASE PROTEIN LIVH"/>
    <property type="match status" value="1"/>
</dbReference>
<dbReference type="Pfam" id="PF02653">
    <property type="entry name" value="BPD_transp_2"/>
    <property type="match status" value="1"/>
</dbReference>
<evidence type="ECO:0000313" key="12">
    <source>
        <dbReference type="Proteomes" id="UP001165079"/>
    </source>
</evidence>
<dbReference type="GO" id="GO:0015808">
    <property type="term" value="P:L-alanine transport"/>
    <property type="evidence" value="ECO:0007669"/>
    <property type="project" value="TreeGrafter"/>
</dbReference>
<feature type="transmembrane region" description="Helical" evidence="10">
    <location>
        <begin position="302"/>
        <end position="321"/>
    </location>
</feature>
<dbReference type="AlphaFoldDB" id="A0A9W6WBR2"/>
<evidence type="ECO:0000313" key="11">
    <source>
        <dbReference type="EMBL" id="GLZ78980.1"/>
    </source>
</evidence>
<dbReference type="GO" id="GO:1903806">
    <property type="term" value="P:L-isoleucine import across plasma membrane"/>
    <property type="evidence" value="ECO:0007669"/>
    <property type="project" value="TreeGrafter"/>
</dbReference>
<comment type="subcellular location">
    <subcellularLocation>
        <location evidence="1">Cell membrane</location>
        <topology evidence="1">Multi-pass membrane protein</topology>
    </subcellularLocation>
</comment>
<keyword evidence="4" id="KW-0997">Cell inner membrane</keyword>
<evidence type="ECO:0000256" key="8">
    <source>
        <dbReference type="ARBA" id="ARBA00023136"/>
    </source>
</evidence>
<gene>
    <name evidence="11" type="primary">livH</name>
    <name evidence="11" type="ORF">Afil01_37870</name>
</gene>
<evidence type="ECO:0000256" key="2">
    <source>
        <dbReference type="ARBA" id="ARBA00022448"/>
    </source>
</evidence>
<reference evidence="11" key="1">
    <citation type="submission" date="2023-03" db="EMBL/GenBank/DDBJ databases">
        <title>Actinorhabdospora filicis NBRC 111898.</title>
        <authorList>
            <person name="Ichikawa N."/>
            <person name="Sato H."/>
            <person name="Tonouchi N."/>
        </authorList>
    </citation>
    <scope>NUCLEOTIDE SEQUENCE</scope>
    <source>
        <strain evidence="11">NBRC 111898</strain>
    </source>
</reference>
<dbReference type="GO" id="GO:0005304">
    <property type="term" value="F:L-valine transmembrane transporter activity"/>
    <property type="evidence" value="ECO:0007669"/>
    <property type="project" value="TreeGrafter"/>
</dbReference>
<dbReference type="GO" id="GO:0015192">
    <property type="term" value="F:L-phenylalanine transmembrane transporter activity"/>
    <property type="evidence" value="ECO:0007669"/>
    <property type="project" value="TreeGrafter"/>
</dbReference>
<keyword evidence="6" id="KW-0029">Amino-acid transport</keyword>
<feature type="transmembrane region" description="Helical" evidence="10">
    <location>
        <begin position="278"/>
        <end position="296"/>
    </location>
</feature>
<dbReference type="InterPro" id="IPR001851">
    <property type="entry name" value="ABC_transp_permease"/>
</dbReference>
<evidence type="ECO:0000256" key="1">
    <source>
        <dbReference type="ARBA" id="ARBA00004651"/>
    </source>
</evidence>
<organism evidence="11 12">
    <name type="scientific">Actinorhabdospora filicis</name>
    <dbReference type="NCBI Taxonomy" id="1785913"/>
    <lineage>
        <taxon>Bacteria</taxon>
        <taxon>Bacillati</taxon>
        <taxon>Actinomycetota</taxon>
        <taxon>Actinomycetes</taxon>
        <taxon>Micromonosporales</taxon>
        <taxon>Micromonosporaceae</taxon>
        <taxon>Actinorhabdospora</taxon>
    </lineage>
</organism>
<evidence type="ECO:0000256" key="5">
    <source>
        <dbReference type="ARBA" id="ARBA00022692"/>
    </source>
</evidence>
<dbReference type="GO" id="GO:0015190">
    <property type="term" value="F:L-leucine transmembrane transporter activity"/>
    <property type="evidence" value="ECO:0007669"/>
    <property type="project" value="TreeGrafter"/>
</dbReference>
<keyword evidence="8 10" id="KW-0472">Membrane</keyword>
<keyword evidence="5 10" id="KW-0812">Transmembrane</keyword>
<evidence type="ECO:0000256" key="9">
    <source>
        <dbReference type="ARBA" id="ARBA00037998"/>
    </source>
</evidence>
<evidence type="ECO:0000256" key="4">
    <source>
        <dbReference type="ARBA" id="ARBA00022519"/>
    </source>
</evidence>
<dbReference type="Proteomes" id="UP001165079">
    <property type="component" value="Unassembled WGS sequence"/>
</dbReference>
<sequence>MNYFSDRWHDLLPNLGDLVVAGLTQGAIYALIALGYTLVYGVLQLINFAHSEVFLVGTYASIIVWGWIGYAAGDGNPVPALGTVILLLGAGTIAASLVSGGTAVLIERVAYAPLRRKNAPRLIFLITAIGASVAISELVGELTNRRPWGVPLLVEPKTQFVIDPGMSINPAPVTNLQIGIVLSAIVMWFLLDTFLNRSRFGLGIRAVAQNEDTAALMGVNKDRVIMLTFLLGGLAAGVAATLYNLKIGTISFNIGFLLGLKAFTAAVLGGIGNLRGALVGGLVLGLVENLGAGFFGNKWIDVVAFVILVIVLMFRPTGILGDSLGRARA</sequence>
<dbReference type="PANTHER" id="PTHR11795">
    <property type="entry name" value="BRANCHED-CHAIN AMINO ACID TRANSPORT SYSTEM PERMEASE PROTEIN LIVH"/>
    <property type="match status" value="1"/>
</dbReference>
<feature type="transmembrane region" description="Helical" evidence="10">
    <location>
        <begin position="20"/>
        <end position="41"/>
    </location>
</feature>
<comment type="similarity">
    <text evidence="9">Belongs to the binding-protein-dependent transport system permease family. LivHM subfamily.</text>
</comment>